<protein>
    <submittedName>
        <fullName evidence="1">Uncharacterized protein</fullName>
    </submittedName>
</protein>
<organism evidence="1 2">
    <name type="scientific">Portunus trituberculatus</name>
    <name type="common">Swimming crab</name>
    <name type="synonym">Neptunus trituberculatus</name>
    <dbReference type="NCBI Taxonomy" id="210409"/>
    <lineage>
        <taxon>Eukaryota</taxon>
        <taxon>Metazoa</taxon>
        <taxon>Ecdysozoa</taxon>
        <taxon>Arthropoda</taxon>
        <taxon>Crustacea</taxon>
        <taxon>Multicrustacea</taxon>
        <taxon>Malacostraca</taxon>
        <taxon>Eumalacostraca</taxon>
        <taxon>Eucarida</taxon>
        <taxon>Decapoda</taxon>
        <taxon>Pleocyemata</taxon>
        <taxon>Brachyura</taxon>
        <taxon>Eubrachyura</taxon>
        <taxon>Portunoidea</taxon>
        <taxon>Portunidae</taxon>
        <taxon>Portuninae</taxon>
        <taxon>Portunus</taxon>
    </lineage>
</organism>
<evidence type="ECO:0000313" key="2">
    <source>
        <dbReference type="Proteomes" id="UP000324222"/>
    </source>
</evidence>
<proteinExistence type="predicted"/>
<dbReference type="AlphaFoldDB" id="A0A5B7HLQ8"/>
<gene>
    <name evidence="1" type="ORF">E2C01_064765</name>
</gene>
<dbReference type="Proteomes" id="UP000324222">
    <property type="component" value="Unassembled WGS sequence"/>
</dbReference>
<keyword evidence="2" id="KW-1185">Reference proteome</keyword>
<sequence length="38" mass="4284">MGLVNCAKRNDSSEGPCRRWRLKLSRVEGRRPGAQNNA</sequence>
<comment type="caution">
    <text evidence="1">The sequence shown here is derived from an EMBL/GenBank/DDBJ whole genome shotgun (WGS) entry which is preliminary data.</text>
</comment>
<reference evidence="1 2" key="1">
    <citation type="submission" date="2019-05" db="EMBL/GenBank/DDBJ databases">
        <title>Another draft genome of Portunus trituberculatus and its Hox gene families provides insights of decapod evolution.</title>
        <authorList>
            <person name="Jeong J.-H."/>
            <person name="Song I."/>
            <person name="Kim S."/>
            <person name="Choi T."/>
            <person name="Kim D."/>
            <person name="Ryu S."/>
            <person name="Kim W."/>
        </authorList>
    </citation>
    <scope>NUCLEOTIDE SEQUENCE [LARGE SCALE GENOMIC DNA]</scope>
    <source>
        <tissue evidence="1">Muscle</tissue>
    </source>
</reference>
<dbReference type="EMBL" id="VSRR010031252">
    <property type="protein sequence ID" value="MPC70515.1"/>
    <property type="molecule type" value="Genomic_DNA"/>
</dbReference>
<evidence type="ECO:0000313" key="1">
    <source>
        <dbReference type="EMBL" id="MPC70515.1"/>
    </source>
</evidence>
<name>A0A5B7HLQ8_PORTR</name>
<accession>A0A5B7HLQ8</accession>